<organism evidence="1 2">
    <name type="scientific">Racocetra persica</name>
    <dbReference type="NCBI Taxonomy" id="160502"/>
    <lineage>
        <taxon>Eukaryota</taxon>
        <taxon>Fungi</taxon>
        <taxon>Fungi incertae sedis</taxon>
        <taxon>Mucoromycota</taxon>
        <taxon>Glomeromycotina</taxon>
        <taxon>Glomeromycetes</taxon>
        <taxon>Diversisporales</taxon>
        <taxon>Gigasporaceae</taxon>
        <taxon>Racocetra</taxon>
    </lineage>
</organism>
<gene>
    <name evidence="1" type="ORF">RPERSI_LOCUS4185</name>
</gene>
<name>A0ACA9LYT2_9GLOM</name>
<dbReference type="EMBL" id="CAJVQC010005647">
    <property type="protein sequence ID" value="CAG8556647.1"/>
    <property type="molecule type" value="Genomic_DNA"/>
</dbReference>
<keyword evidence="2" id="KW-1185">Reference proteome</keyword>
<comment type="caution">
    <text evidence="1">The sequence shown here is derived from an EMBL/GenBank/DDBJ whole genome shotgun (WGS) entry which is preliminary data.</text>
</comment>
<protein>
    <submittedName>
        <fullName evidence="1">19132_t:CDS:1</fullName>
    </submittedName>
</protein>
<accession>A0ACA9LYT2</accession>
<sequence>MIAKINFASLGFNTNLSGPKFTRCNYHLSSLCKIVSSNNYMSYTTSTTSPSSPLTDQTELTPYNYSTELLKELTNMKEARSKRKSWTEAELKELISLVEQHGTRFTTIQKHFSNKIRTVAALATKYKIWVASLNKDKIESEWTPHEDHKLRIGILTFGVGEWGKISEYMKTKDISQISRRWQKISQTRRGRWTAAENAMLEKLHNDHGKQWAQFAGILGRPARNIRVHYSFQFEKWSKQEDELLTNSLKEFGFNWEKILERFPNRTIRKLKSRVDKCTSINPFVNHGTWTAEEQKLYEKAICAHGSKWLDVALVVKTRTPKQCANHYTHYVKSFCSDREKLLGTYKAKRRRRRRTKFDQLENIELNETRMLKIWD</sequence>
<dbReference type="Proteomes" id="UP000789920">
    <property type="component" value="Unassembled WGS sequence"/>
</dbReference>
<reference evidence="1" key="1">
    <citation type="submission" date="2021-06" db="EMBL/GenBank/DDBJ databases">
        <authorList>
            <person name="Kallberg Y."/>
            <person name="Tangrot J."/>
            <person name="Rosling A."/>
        </authorList>
    </citation>
    <scope>NUCLEOTIDE SEQUENCE</scope>
    <source>
        <strain evidence="1">MA461A</strain>
    </source>
</reference>
<evidence type="ECO:0000313" key="2">
    <source>
        <dbReference type="Proteomes" id="UP000789920"/>
    </source>
</evidence>
<evidence type="ECO:0000313" key="1">
    <source>
        <dbReference type="EMBL" id="CAG8556647.1"/>
    </source>
</evidence>
<proteinExistence type="predicted"/>